<dbReference type="SUPFAM" id="SSF56954">
    <property type="entry name" value="Outer membrane efflux proteins (OEP)"/>
    <property type="match status" value="1"/>
</dbReference>
<sequence length="95" mass="10764">MAAEEFLEEREGHLMTSVEQARAAERLADERYRTGLETYITVLDSQRSAVQAEGELIAAKRLRLENRVDLYLALGGGFEQMASPFQLNEQQANFN</sequence>
<dbReference type="GO" id="GO:0015562">
    <property type="term" value="F:efflux transmembrane transporter activity"/>
    <property type="evidence" value="ECO:0007669"/>
    <property type="project" value="InterPro"/>
</dbReference>
<accession>A0A382RGI1</accession>
<dbReference type="EMBL" id="UINC01121564">
    <property type="protein sequence ID" value="SVC96824.1"/>
    <property type="molecule type" value="Genomic_DNA"/>
</dbReference>
<evidence type="ECO:0000313" key="1">
    <source>
        <dbReference type="EMBL" id="SVC96824.1"/>
    </source>
</evidence>
<dbReference type="InterPro" id="IPR003423">
    <property type="entry name" value="OMP_efflux"/>
</dbReference>
<dbReference type="Pfam" id="PF02321">
    <property type="entry name" value="OEP"/>
    <property type="match status" value="1"/>
</dbReference>
<dbReference type="AlphaFoldDB" id="A0A382RGI1"/>
<proteinExistence type="predicted"/>
<dbReference type="Gene3D" id="1.20.1600.10">
    <property type="entry name" value="Outer membrane efflux proteins (OEP)"/>
    <property type="match status" value="1"/>
</dbReference>
<name>A0A382RGI1_9ZZZZ</name>
<evidence type="ECO:0008006" key="2">
    <source>
        <dbReference type="Google" id="ProtNLM"/>
    </source>
</evidence>
<dbReference type="InterPro" id="IPR010131">
    <property type="entry name" value="MdtP/NodT-like"/>
</dbReference>
<dbReference type="PANTHER" id="PTHR30203:SF33">
    <property type="entry name" value="BLR4455 PROTEIN"/>
    <property type="match status" value="1"/>
</dbReference>
<dbReference type="PANTHER" id="PTHR30203">
    <property type="entry name" value="OUTER MEMBRANE CATION EFFLUX PROTEIN"/>
    <property type="match status" value="1"/>
</dbReference>
<protein>
    <recommendedName>
        <fullName evidence="2">Outer membrane efflux protein</fullName>
    </recommendedName>
</protein>
<reference evidence="1" key="1">
    <citation type="submission" date="2018-05" db="EMBL/GenBank/DDBJ databases">
        <authorList>
            <person name="Lanie J.A."/>
            <person name="Ng W.-L."/>
            <person name="Kazmierczak K.M."/>
            <person name="Andrzejewski T.M."/>
            <person name="Davidsen T.M."/>
            <person name="Wayne K.J."/>
            <person name="Tettelin H."/>
            <person name="Glass J.I."/>
            <person name="Rusch D."/>
            <person name="Podicherti R."/>
            <person name="Tsui H.-C.T."/>
            <person name="Winkler M.E."/>
        </authorList>
    </citation>
    <scope>NUCLEOTIDE SEQUENCE</scope>
</reference>
<gene>
    <name evidence="1" type="ORF">METZ01_LOCUS349678</name>
</gene>
<organism evidence="1">
    <name type="scientific">marine metagenome</name>
    <dbReference type="NCBI Taxonomy" id="408172"/>
    <lineage>
        <taxon>unclassified sequences</taxon>
        <taxon>metagenomes</taxon>
        <taxon>ecological metagenomes</taxon>
    </lineage>
</organism>